<keyword evidence="4" id="KW-1185">Reference proteome</keyword>
<accession>A0A813HV92</accession>
<feature type="region of interest" description="Disordered" evidence="1">
    <location>
        <begin position="1"/>
        <end position="39"/>
    </location>
</feature>
<comment type="caution">
    <text evidence="3">The sequence shown here is derived from an EMBL/GenBank/DDBJ whole genome shotgun (WGS) entry which is preliminary data.</text>
</comment>
<keyword evidence="2" id="KW-0472">Membrane</keyword>
<sequence>MPPREDPPSPGCPLARMPPGQDAQPAQNKNDGRRTRTAAAATMDVKTSLLPPGYRDLMSEISGFGIVVLCVGCVFRVGFVGAAAGVLDPLSLRPLACFAASCF</sequence>
<name>A0A813HV92_POLGL</name>
<gene>
    <name evidence="3" type="ORF">PGLA1383_LOCUS56882</name>
</gene>
<evidence type="ECO:0000313" key="3">
    <source>
        <dbReference type="EMBL" id="CAE8642380.1"/>
    </source>
</evidence>
<keyword evidence="2" id="KW-0812">Transmembrane</keyword>
<evidence type="ECO:0000256" key="2">
    <source>
        <dbReference type="SAM" id="Phobius"/>
    </source>
</evidence>
<dbReference type="EMBL" id="CAJNNV010033155">
    <property type="protein sequence ID" value="CAE8642380.1"/>
    <property type="molecule type" value="Genomic_DNA"/>
</dbReference>
<protein>
    <submittedName>
        <fullName evidence="3">Uncharacterized protein</fullName>
    </submittedName>
</protein>
<proteinExistence type="predicted"/>
<dbReference type="Proteomes" id="UP000654075">
    <property type="component" value="Unassembled WGS sequence"/>
</dbReference>
<dbReference type="AlphaFoldDB" id="A0A813HV92"/>
<evidence type="ECO:0000256" key="1">
    <source>
        <dbReference type="SAM" id="MobiDB-lite"/>
    </source>
</evidence>
<feature type="transmembrane region" description="Helical" evidence="2">
    <location>
        <begin position="61"/>
        <end position="87"/>
    </location>
</feature>
<evidence type="ECO:0000313" key="4">
    <source>
        <dbReference type="Proteomes" id="UP000654075"/>
    </source>
</evidence>
<reference evidence="3" key="1">
    <citation type="submission" date="2021-02" db="EMBL/GenBank/DDBJ databases">
        <authorList>
            <person name="Dougan E. K."/>
            <person name="Rhodes N."/>
            <person name="Thang M."/>
            <person name="Chan C."/>
        </authorList>
    </citation>
    <scope>NUCLEOTIDE SEQUENCE</scope>
</reference>
<keyword evidence="2" id="KW-1133">Transmembrane helix</keyword>
<organism evidence="3 4">
    <name type="scientific">Polarella glacialis</name>
    <name type="common">Dinoflagellate</name>
    <dbReference type="NCBI Taxonomy" id="89957"/>
    <lineage>
        <taxon>Eukaryota</taxon>
        <taxon>Sar</taxon>
        <taxon>Alveolata</taxon>
        <taxon>Dinophyceae</taxon>
        <taxon>Suessiales</taxon>
        <taxon>Suessiaceae</taxon>
        <taxon>Polarella</taxon>
    </lineage>
</organism>